<dbReference type="RefSeq" id="WP_209664868.1">
    <property type="nucleotide sequence ID" value="NZ_JAGGMS010000001.1"/>
</dbReference>
<reference evidence="2 3" key="1">
    <citation type="submission" date="2021-03" db="EMBL/GenBank/DDBJ databases">
        <title>Sequencing the genomes of 1000 actinobacteria strains.</title>
        <authorList>
            <person name="Klenk H.-P."/>
        </authorList>
    </citation>
    <scope>NUCLEOTIDE SEQUENCE [LARGE SCALE GENOMIC DNA]</scope>
    <source>
        <strain evidence="2 3">DSM 45510</strain>
    </source>
</reference>
<proteinExistence type="predicted"/>
<evidence type="ECO:0000259" key="1">
    <source>
        <dbReference type="PROSITE" id="PS51186"/>
    </source>
</evidence>
<evidence type="ECO:0000313" key="3">
    <source>
        <dbReference type="Proteomes" id="UP000741013"/>
    </source>
</evidence>
<dbReference type="Gene3D" id="3.40.630.30">
    <property type="match status" value="1"/>
</dbReference>
<dbReference type="Proteomes" id="UP000741013">
    <property type="component" value="Unassembled WGS sequence"/>
</dbReference>
<keyword evidence="3" id="KW-1185">Reference proteome</keyword>
<organism evidence="2 3">
    <name type="scientific">Amycolatopsis magusensis</name>
    <dbReference type="NCBI Taxonomy" id="882444"/>
    <lineage>
        <taxon>Bacteria</taxon>
        <taxon>Bacillati</taxon>
        <taxon>Actinomycetota</taxon>
        <taxon>Actinomycetes</taxon>
        <taxon>Pseudonocardiales</taxon>
        <taxon>Pseudonocardiaceae</taxon>
        <taxon>Amycolatopsis</taxon>
    </lineage>
</organism>
<comment type="caution">
    <text evidence="2">The sequence shown here is derived from an EMBL/GenBank/DDBJ whole genome shotgun (WGS) entry which is preliminary data.</text>
</comment>
<dbReference type="InterPro" id="IPR000182">
    <property type="entry name" value="GNAT_dom"/>
</dbReference>
<dbReference type="InterPro" id="IPR052523">
    <property type="entry name" value="Trichothecene_AcTrans"/>
</dbReference>
<dbReference type="EMBL" id="JAGGMS010000001">
    <property type="protein sequence ID" value="MBP2181451.1"/>
    <property type="molecule type" value="Genomic_DNA"/>
</dbReference>
<protein>
    <submittedName>
        <fullName evidence="2">Ribosomal protein S18 acetylase RimI-like enzyme</fullName>
    </submittedName>
</protein>
<sequence length="202" mass="22263">MTQTLVHRVGPEELDRAAVAVAEAFFDEVVTEWVIPDPVQRKQLMPLHLRDLVEKALEQGEVLATADFGAISLWLDRAAGESGDAFPGGELDIPPELAEFVRRGLIVAELTEARHPTHTAHIYLPCIGALPAYRGQGFGSALLRDKLERADAANLPVYLEASSTRNRALYARHGFEALGDPIRFPEDGPEIHPMWREPSAQV</sequence>
<dbReference type="PROSITE" id="PS51186">
    <property type="entry name" value="GNAT"/>
    <property type="match status" value="1"/>
</dbReference>
<name>A0ABS4PS63_9PSEU</name>
<dbReference type="PANTHER" id="PTHR42791">
    <property type="entry name" value="GNAT FAMILY ACETYLTRANSFERASE"/>
    <property type="match status" value="1"/>
</dbReference>
<evidence type="ECO:0000313" key="2">
    <source>
        <dbReference type="EMBL" id="MBP2181451.1"/>
    </source>
</evidence>
<dbReference type="CDD" id="cd04301">
    <property type="entry name" value="NAT_SF"/>
    <property type="match status" value="1"/>
</dbReference>
<dbReference type="InterPro" id="IPR016181">
    <property type="entry name" value="Acyl_CoA_acyltransferase"/>
</dbReference>
<accession>A0ABS4PS63</accession>
<dbReference type="PANTHER" id="PTHR42791:SF1">
    <property type="entry name" value="N-ACETYLTRANSFERASE DOMAIN-CONTAINING PROTEIN"/>
    <property type="match status" value="1"/>
</dbReference>
<dbReference type="SUPFAM" id="SSF55729">
    <property type="entry name" value="Acyl-CoA N-acyltransferases (Nat)"/>
    <property type="match status" value="1"/>
</dbReference>
<gene>
    <name evidence="2" type="ORF">JOM49_002977</name>
</gene>
<feature type="domain" description="N-acetyltransferase" evidence="1">
    <location>
        <begin position="47"/>
        <end position="199"/>
    </location>
</feature>
<dbReference type="Pfam" id="PF13508">
    <property type="entry name" value="Acetyltransf_7"/>
    <property type="match status" value="1"/>
</dbReference>